<dbReference type="EMBL" id="LUGM01000002">
    <property type="protein sequence ID" value="KYH13626.1"/>
    <property type="molecule type" value="Genomic_DNA"/>
</dbReference>
<accession>A0A151A2Q8</accession>
<name>A0A151A2Q8_9STAP</name>
<dbReference type="RefSeq" id="WP_061853857.1">
    <property type="nucleotide sequence ID" value="NZ_LUGM01000002.1"/>
</dbReference>
<keyword evidence="3 6" id="KW-0812">Transmembrane</keyword>
<dbReference type="Pfam" id="PF01925">
    <property type="entry name" value="TauE"/>
    <property type="match status" value="1"/>
</dbReference>
<organism evidence="7 8">
    <name type="scientific">Staphylococcus kloosii</name>
    <dbReference type="NCBI Taxonomy" id="29384"/>
    <lineage>
        <taxon>Bacteria</taxon>
        <taxon>Bacillati</taxon>
        <taxon>Bacillota</taxon>
        <taxon>Bacilli</taxon>
        <taxon>Bacillales</taxon>
        <taxon>Staphylococcaceae</taxon>
        <taxon>Staphylococcus</taxon>
    </lineage>
</organism>
<dbReference type="InterPro" id="IPR002781">
    <property type="entry name" value="TM_pro_TauE-like"/>
</dbReference>
<gene>
    <name evidence="7" type="ORF">A0131_02225</name>
</gene>
<keyword evidence="4 6" id="KW-1133">Transmembrane helix</keyword>
<dbReference type="GO" id="GO:0005886">
    <property type="term" value="C:plasma membrane"/>
    <property type="evidence" value="ECO:0007669"/>
    <property type="project" value="UniProtKB-SubCell"/>
</dbReference>
<evidence type="ECO:0000313" key="8">
    <source>
        <dbReference type="Proteomes" id="UP000075418"/>
    </source>
</evidence>
<comment type="caution">
    <text evidence="7">The sequence shown here is derived from an EMBL/GenBank/DDBJ whole genome shotgun (WGS) entry which is preliminary data.</text>
</comment>
<evidence type="ECO:0000256" key="3">
    <source>
        <dbReference type="ARBA" id="ARBA00022692"/>
    </source>
</evidence>
<evidence type="ECO:0000256" key="4">
    <source>
        <dbReference type="ARBA" id="ARBA00022989"/>
    </source>
</evidence>
<dbReference type="PANTHER" id="PTHR43701:SF12">
    <property type="entry name" value="MEMBRANE TRANSPORTER PROTEIN YTNM-RELATED"/>
    <property type="match status" value="1"/>
</dbReference>
<evidence type="ECO:0000313" key="7">
    <source>
        <dbReference type="EMBL" id="KYH13626.1"/>
    </source>
</evidence>
<dbReference type="InterPro" id="IPR051598">
    <property type="entry name" value="TSUP/Inactive_protease-like"/>
</dbReference>
<evidence type="ECO:0000256" key="6">
    <source>
        <dbReference type="RuleBase" id="RU363041"/>
    </source>
</evidence>
<dbReference type="AlphaFoldDB" id="A0A151A2Q8"/>
<evidence type="ECO:0000256" key="1">
    <source>
        <dbReference type="ARBA" id="ARBA00004141"/>
    </source>
</evidence>
<keyword evidence="6" id="KW-1003">Cell membrane</keyword>
<reference evidence="7 8" key="1">
    <citation type="submission" date="2016-02" db="EMBL/GenBank/DDBJ databases">
        <title>Draft genome sequence of hydrocarbon degrading Staphylococcus saprophyticus Strain CNV2, isolated from crude-oil contaminated soil from Noonmati Oil Refinery, Guwahati, Assam, India.</title>
        <authorList>
            <person name="Mukherjee A."/>
            <person name="Chettri B."/>
            <person name="Langpoklakpam J."/>
            <person name="Singh A.K."/>
            <person name="Chattopadhyay D.J."/>
        </authorList>
    </citation>
    <scope>NUCLEOTIDE SEQUENCE [LARGE SCALE GENOMIC DNA]</scope>
    <source>
        <strain evidence="7 8">CNV2</strain>
    </source>
</reference>
<feature type="transmembrane region" description="Helical" evidence="6">
    <location>
        <begin position="231"/>
        <end position="251"/>
    </location>
</feature>
<feature type="transmembrane region" description="Helical" evidence="6">
    <location>
        <begin position="32"/>
        <end position="52"/>
    </location>
</feature>
<dbReference type="PANTHER" id="PTHR43701">
    <property type="entry name" value="MEMBRANE TRANSPORTER PROTEIN MJ0441-RELATED"/>
    <property type="match status" value="1"/>
</dbReference>
<evidence type="ECO:0000256" key="5">
    <source>
        <dbReference type="ARBA" id="ARBA00023136"/>
    </source>
</evidence>
<feature type="transmembrane region" description="Helical" evidence="6">
    <location>
        <begin position="174"/>
        <end position="199"/>
    </location>
</feature>
<feature type="transmembrane region" description="Helical" evidence="6">
    <location>
        <begin position="73"/>
        <end position="92"/>
    </location>
</feature>
<comment type="similarity">
    <text evidence="2 6">Belongs to the 4-toluene sulfonate uptake permease (TSUP) (TC 2.A.102) family.</text>
</comment>
<feature type="transmembrane region" description="Helical" evidence="6">
    <location>
        <begin position="205"/>
        <end position="224"/>
    </location>
</feature>
<sequence>MKKLLIFALAGFFAQMIDGSLGMGFGATSSSILLTAGITPAIVSATIHFSEIATTAASGVSHYKFKNVDKKMVVKLALPGSIAAFIGAAVLSKLDSGLIKPFISIFLLTMGLFIIYQFVFRKQHERKLKGGTFSKWQIIPQGIIAGFLDTIGGGGWGPVNTPLFLSRNKIEPRYVIGTVSASEFFITLSASIGFIIFLGWHLIDIGLVIALAVGGAIAAPFAAWIVKILPVYLLAVCVGGIIIFTNINTLLSTFVDDPVVGNVVKIVVIVLWFALAIFTLYQNKQLPFLSPKKQTNKIDQAN</sequence>
<feature type="transmembrane region" description="Helical" evidence="6">
    <location>
        <begin position="98"/>
        <end position="119"/>
    </location>
</feature>
<keyword evidence="5 6" id="KW-0472">Membrane</keyword>
<protein>
    <recommendedName>
        <fullName evidence="6">Probable membrane transporter protein</fullName>
    </recommendedName>
</protein>
<feature type="transmembrane region" description="Helical" evidence="6">
    <location>
        <begin position="263"/>
        <end position="281"/>
    </location>
</feature>
<evidence type="ECO:0000256" key="2">
    <source>
        <dbReference type="ARBA" id="ARBA00009142"/>
    </source>
</evidence>
<comment type="subcellular location">
    <subcellularLocation>
        <location evidence="6">Cell membrane</location>
        <topology evidence="6">Multi-pass membrane protein</topology>
    </subcellularLocation>
    <subcellularLocation>
        <location evidence="1">Membrane</location>
        <topology evidence="1">Multi-pass membrane protein</topology>
    </subcellularLocation>
</comment>
<dbReference type="Proteomes" id="UP000075418">
    <property type="component" value="Unassembled WGS sequence"/>
</dbReference>
<proteinExistence type="inferred from homology"/>